<name>A0ABU4FW62_9BACL</name>
<proteinExistence type="predicted"/>
<organism evidence="2 3">
    <name type="scientific">Sporosarcina aquimarina</name>
    <dbReference type="NCBI Taxonomy" id="114975"/>
    <lineage>
        <taxon>Bacteria</taxon>
        <taxon>Bacillati</taxon>
        <taxon>Bacillota</taxon>
        <taxon>Bacilli</taxon>
        <taxon>Bacillales</taxon>
        <taxon>Caryophanaceae</taxon>
        <taxon>Sporosarcina</taxon>
    </lineage>
</organism>
<gene>
    <name evidence="2" type="ORF">QT716_02675</name>
</gene>
<evidence type="ECO:0000313" key="3">
    <source>
        <dbReference type="Proteomes" id="UP001280629"/>
    </source>
</evidence>
<feature type="compositionally biased region" description="Basic and acidic residues" evidence="1">
    <location>
        <begin position="70"/>
        <end position="87"/>
    </location>
</feature>
<sequence>MIRQILQIIGVVSLTAGAVLFILNEPSSSDKNELISLSAENTKLKQQLTETKEALADAQQTSRSDNTTFHSEKETDSSQVDETKDPITKMILTLSRGDTSKDASDSLERSGIIKSSNEFERYLDDNGLSGKIQIGKHEVDSTMSFAALAKELTTVKQ</sequence>
<dbReference type="RefSeq" id="WP_317934292.1">
    <property type="nucleotide sequence ID" value="NZ_JAUBDH010000002.1"/>
</dbReference>
<dbReference type="Proteomes" id="UP001280629">
    <property type="component" value="Unassembled WGS sequence"/>
</dbReference>
<evidence type="ECO:0000256" key="1">
    <source>
        <dbReference type="SAM" id="MobiDB-lite"/>
    </source>
</evidence>
<reference evidence="2 3" key="1">
    <citation type="submission" date="2023-06" db="EMBL/GenBank/DDBJ databases">
        <title>Sporosarcina sp. nov., isolated from Korean traditional fermented seafood 'Jeotgal'.</title>
        <authorList>
            <person name="Yang A.-I."/>
            <person name="Shin N.-R."/>
        </authorList>
    </citation>
    <scope>NUCLEOTIDE SEQUENCE [LARGE SCALE GENOMIC DNA]</scope>
    <source>
        <strain evidence="2 3">KCTC3840</strain>
    </source>
</reference>
<dbReference type="Gene3D" id="3.30.1490.480">
    <property type="entry name" value="Endolytic murein transglycosylase"/>
    <property type="match status" value="1"/>
</dbReference>
<accession>A0ABU4FW62</accession>
<evidence type="ECO:0008006" key="4">
    <source>
        <dbReference type="Google" id="ProtNLM"/>
    </source>
</evidence>
<protein>
    <recommendedName>
        <fullName evidence="4">Endolytic transglycosylase MltG</fullName>
    </recommendedName>
</protein>
<feature type="compositionally biased region" description="Basic and acidic residues" evidence="1">
    <location>
        <begin position="98"/>
        <end position="108"/>
    </location>
</feature>
<keyword evidence="3" id="KW-1185">Reference proteome</keyword>
<feature type="region of interest" description="Disordered" evidence="1">
    <location>
        <begin position="48"/>
        <end position="109"/>
    </location>
</feature>
<dbReference type="EMBL" id="JAUBDH010000002">
    <property type="protein sequence ID" value="MDW0108949.1"/>
    <property type="molecule type" value="Genomic_DNA"/>
</dbReference>
<feature type="compositionally biased region" description="Polar residues" evidence="1">
    <location>
        <begin position="58"/>
        <end position="69"/>
    </location>
</feature>
<evidence type="ECO:0000313" key="2">
    <source>
        <dbReference type="EMBL" id="MDW0108949.1"/>
    </source>
</evidence>
<comment type="caution">
    <text evidence="2">The sequence shown here is derived from an EMBL/GenBank/DDBJ whole genome shotgun (WGS) entry which is preliminary data.</text>
</comment>